<proteinExistence type="predicted"/>
<dbReference type="AlphaFoldDB" id="A0A0F7VBY1"/>
<reference evidence="3" key="1">
    <citation type="journal article" date="2015" name="PLoS ONE">
        <title>Comprehensive Evaluation of Toxoplasma gondii VEG and Neospora caninum LIV Genomes with Tachyzoite Stage Transcriptome and Proteome Defines Novel Transcript Features.</title>
        <authorList>
            <person name="Ramaprasad A."/>
            <person name="Mourier T."/>
            <person name="Naeem R."/>
            <person name="Malas T.B."/>
            <person name="Moussa E."/>
            <person name="Panigrahi A."/>
            <person name="Vermont S.J."/>
            <person name="Otto T.D."/>
            <person name="Wastling J."/>
            <person name="Pain A."/>
        </authorList>
    </citation>
    <scope>NUCLEOTIDE SEQUENCE</scope>
    <source>
        <strain evidence="3">VEG</strain>
    </source>
</reference>
<feature type="compositionally biased region" description="Low complexity" evidence="2">
    <location>
        <begin position="104"/>
        <end position="117"/>
    </location>
</feature>
<feature type="coiled-coil region" evidence="1">
    <location>
        <begin position="332"/>
        <end position="359"/>
    </location>
</feature>
<evidence type="ECO:0000256" key="2">
    <source>
        <dbReference type="SAM" id="MobiDB-lite"/>
    </source>
</evidence>
<dbReference type="EMBL" id="LN714502">
    <property type="protein sequence ID" value="CEL78138.1"/>
    <property type="molecule type" value="Genomic_DNA"/>
</dbReference>
<protein>
    <submittedName>
        <fullName evidence="3">Uncharacterized protein</fullName>
    </submittedName>
</protein>
<feature type="coiled-coil region" evidence="1">
    <location>
        <begin position="559"/>
        <end position="586"/>
    </location>
</feature>
<gene>
    <name evidence="3" type="ORF">BN1205_070950</name>
</gene>
<feature type="compositionally biased region" description="Polar residues" evidence="2">
    <location>
        <begin position="1"/>
        <end position="11"/>
    </location>
</feature>
<accession>A0A0F7VBY1</accession>
<feature type="coiled-coil region" evidence="1">
    <location>
        <begin position="186"/>
        <end position="213"/>
    </location>
</feature>
<feature type="coiled-coil region" evidence="1">
    <location>
        <begin position="269"/>
        <end position="301"/>
    </location>
</feature>
<evidence type="ECO:0000256" key="1">
    <source>
        <dbReference type="SAM" id="Coils"/>
    </source>
</evidence>
<feature type="region of interest" description="Disordered" evidence="2">
    <location>
        <begin position="1"/>
        <end position="56"/>
    </location>
</feature>
<organism evidence="3">
    <name type="scientific">Toxoplasma gondii (strain ATCC 50861 / VEG)</name>
    <dbReference type="NCBI Taxonomy" id="432359"/>
    <lineage>
        <taxon>Eukaryota</taxon>
        <taxon>Sar</taxon>
        <taxon>Alveolata</taxon>
        <taxon>Apicomplexa</taxon>
        <taxon>Conoidasida</taxon>
        <taxon>Coccidia</taxon>
        <taxon>Eucoccidiorida</taxon>
        <taxon>Eimeriorina</taxon>
        <taxon>Sarcocystidae</taxon>
        <taxon>Toxoplasma</taxon>
    </lineage>
</organism>
<evidence type="ECO:0000313" key="3">
    <source>
        <dbReference type="EMBL" id="CEL78138.1"/>
    </source>
</evidence>
<name>A0A0F7VBY1_TOXGV</name>
<sequence>MSGSPRRNTPSGGDPGGAFSRQRTSSDVNRTNDGGNLPSGVSPLRYRRSLDRGSRMLQVHAPVLASARYEKDGKLPPLNFRSPPTRHEQRRDDSDIGPETVHLPPLNSPTSSASSRRPPQPGLPTTEHERRCETAERLRRLGIDPDTARRLQTFSPEQVEVGAGHVLAVLWPEGTSEGGRKKGSTLQELQDEIERCRIANEEMKRAVNDERERYGATIRDLKLLCLTQDDAEVARTQSRLRQYHGLRQTLAEKSPVPDSAAAESDRFVLDQIAMLNAELELALAEKQAQKQKRSLNGLRGQPLTVDNRGWRSTWAQKAGQRFAPEMESPGLHQELLISVTTLQQENQRLYEENVQIRRALAAHGKATGTSQGPAGALLSGPAPPARHPLVPRATERAAPIPKVSDGYPLRSRRAPGGRACMSQWSKLLRGRDGEDRILSEAKLRRFLEQEGAVLSPSFSQADIAKSLLIVYRNTHEKMKYYRRRNRVLQTKLSKQRRRVPDSRKRQDGKEVDIGDEAFSLEWKVGTLEAEISRLRRSLELSTGTCLSLATIHNFFLEQKAILQRQLEGERADIESLEDECGTMKEMRLLCFAEEEENAEAGGDILNSLVGEAGETGHQTRRGTGLSGRSDGVEEAFLAAYEAVMNAVEALKTRHAQTAARLAQIQTGLISVEQDLKILDREQRSQLEKHMQDLADRGAESEGGGAWTRKPCYVRQAIGPGSADREAQTDNSGIASRRHLYTGDFPVSDSTTALVTVSIINEEDVVVKLMLEDMEFPLCLYTAIAAIRFPEGSRTGEGGASSEKGGHMSRLAKEGGTSPLSESARRETRRNVVKRRRLADETDGKLIATMLEVECVRGSPCLILKDQQEPAAPSQEPRPFISYVEDCLYNDKLSFDHVLLVCGTPLSLIMIQCAKRRYGMMFFHLCMYNNLSGWVKYVSLPSKEICRRFGHSGDRQLLEALGGLKRSGKVAETATVGTLIKLFEESFASDAKAAATSASASPSSRPFEPEVLVLCGSLTLGEKSEILKEQKLQAAKLKQTSRKSKRLDAQRTPLGLDASLSVSMQDYSVARTTSALGLNSSPFAEEKPDEAFVFLQLKICIDWDGYLDVSFEFEN</sequence>
<feature type="region of interest" description="Disordered" evidence="2">
    <location>
        <begin position="791"/>
        <end position="834"/>
    </location>
</feature>
<feature type="region of interest" description="Disordered" evidence="2">
    <location>
        <begin position="68"/>
        <end position="132"/>
    </location>
</feature>
<feature type="compositionally biased region" description="Polar residues" evidence="2">
    <location>
        <begin position="21"/>
        <end position="34"/>
    </location>
</feature>
<feature type="compositionally biased region" description="Basic and acidic residues" evidence="2">
    <location>
        <begin position="85"/>
        <end position="94"/>
    </location>
</feature>
<keyword evidence="1" id="KW-0175">Coiled coil</keyword>